<feature type="compositionally biased region" description="Basic and acidic residues" evidence="14">
    <location>
        <begin position="188"/>
        <end position="197"/>
    </location>
</feature>
<dbReference type="SUPFAM" id="SSF57716">
    <property type="entry name" value="Glucocorticoid receptor-like (DNA-binding domain)"/>
    <property type="match status" value="1"/>
</dbReference>
<feature type="domain" description="CCT" evidence="16">
    <location>
        <begin position="145"/>
        <end position="187"/>
    </location>
</feature>
<dbReference type="Gene3D" id="3.30.50.10">
    <property type="entry name" value="Erythroid Transcription Factor GATA-1, subunit A"/>
    <property type="match status" value="1"/>
</dbReference>
<dbReference type="GO" id="GO:0008270">
    <property type="term" value="F:zinc ion binding"/>
    <property type="evidence" value="ECO:0007669"/>
    <property type="project" value="UniProtKB-KW"/>
</dbReference>
<sequence length="342" mass="37734">MYGKSTVSEFGGNPPVVSSTTESEVIRGHPDGVGSNGVDSIDDRNVSYGLDDADGGSDDICDFEGIDGVVYSDLSVMPRGDAGDQLTLSYCGQVYVFDNVTTDKVQKVFLHLGGCEFPVGQQGAELAYQNERDFDYLARCSDPRRAASLSRFRQKRKERCFEKKIRYNVRQEVALRMKRKKGQFVTSQKEKEKEKESGPWNTAAEAEGGAEDEMAVTTISCGHCGIWSKDTPMMRRGPDGPRTLCNACGLFWANRGTMRDLSKKSSDHSSSLAQQVYNCKDEYMPRCSNASELGFGMQMGVDIGGGCNLHPRTPPPIPIPSMSLLSRNKWGEKDTLQIWGIQ</sequence>
<dbReference type="PANTHER" id="PTHR46125:SF20">
    <property type="entry name" value="GATA TRANSCRIPTION FACTOR 25"/>
    <property type="match status" value="1"/>
</dbReference>
<evidence type="ECO:0000259" key="15">
    <source>
        <dbReference type="PROSITE" id="PS50114"/>
    </source>
</evidence>
<evidence type="ECO:0000256" key="8">
    <source>
        <dbReference type="ARBA" id="ARBA00023125"/>
    </source>
</evidence>
<evidence type="ECO:0000259" key="16">
    <source>
        <dbReference type="PROSITE" id="PS51017"/>
    </source>
</evidence>
<dbReference type="GO" id="GO:0005634">
    <property type="term" value="C:nucleus"/>
    <property type="evidence" value="ECO:0007669"/>
    <property type="project" value="UniProtKB-SubCell"/>
</dbReference>
<dbReference type="GO" id="GO:0043565">
    <property type="term" value="F:sequence-specific DNA binding"/>
    <property type="evidence" value="ECO:0007669"/>
    <property type="project" value="InterPro"/>
</dbReference>
<name>A0AAU9MPI2_9ASTR</name>
<keyword evidence="6" id="KW-0862">Zinc</keyword>
<evidence type="ECO:0000256" key="13">
    <source>
        <dbReference type="PROSITE-ProRule" id="PRU00357"/>
    </source>
</evidence>
<evidence type="ECO:0000256" key="14">
    <source>
        <dbReference type="SAM" id="MobiDB-lite"/>
    </source>
</evidence>
<dbReference type="InterPro" id="IPR010402">
    <property type="entry name" value="CCT_domain"/>
</dbReference>
<comment type="function">
    <text evidence="1">Transcriptional activator that specifically binds 5'-GATA-3' or 5'-GAT-3' motifs within gene promoters.</text>
</comment>
<dbReference type="Proteomes" id="UP001157418">
    <property type="component" value="Unassembled WGS sequence"/>
</dbReference>
<comment type="similarity">
    <text evidence="3">Belongs to the type IV zinc-finger family. Class C subfamily.</text>
</comment>
<dbReference type="PROSITE" id="PS50114">
    <property type="entry name" value="GATA_ZN_FINGER_2"/>
    <property type="match status" value="1"/>
</dbReference>
<dbReference type="Pfam" id="PF06200">
    <property type="entry name" value="tify"/>
    <property type="match status" value="1"/>
</dbReference>
<dbReference type="Pfam" id="PF00320">
    <property type="entry name" value="GATA"/>
    <property type="match status" value="1"/>
</dbReference>
<keyword evidence="19" id="KW-1185">Reference proteome</keyword>
<feature type="domain" description="GATA-type" evidence="15">
    <location>
        <begin position="215"/>
        <end position="275"/>
    </location>
</feature>
<evidence type="ECO:0000256" key="11">
    <source>
        <dbReference type="ARBA" id="ARBA00023242"/>
    </source>
</evidence>
<keyword evidence="9" id="KW-0010">Activator</keyword>
<dbReference type="PROSITE" id="PS51017">
    <property type="entry name" value="CCT"/>
    <property type="match status" value="1"/>
</dbReference>
<dbReference type="SMART" id="SM00401">
    <property type="entry name" value="ZnF_GATA"/>
    <property type="match status" value="1"/>
</dbReference>
<feature type="domain" description="Tify" evidence="17">
    <location>
        <begin position="79"/>
        <end position="114"/>
    </location>
</feature>
<feature type="region of interest" description="Disordered" evidence="14">
    <location>
        <begin position="181"/>
        <end position="209"/>
    </location>
</feature>
<evidence type="ECO:0000313" key="18">
    <source>
        <dbReference type="EMBL" id="CAH1423870.1"/>
    </source>
</evidence>
<keyword evidence="11 13" id="KW-0539">Nucleus</keyword>
<keyword evidence="10" id="KW-0804">Transcription</keyword>
<dbReference type="Pfam" id="PF06203">
    <property type="entry name" value="CCT"/>
    <property type="match status" value="1"/>
</dbReference>
<evidence type="ECO:0000256" key="7">
    <source>
        <dbReference type="ARBA" id="ARBA00023015"/>
    </source>
</evidence>
<dbReference type="PANTHER" id="PTHR46125">
    <property type="entry name" value="GATA TRANSCRIPTION FACTOR 28"/>
    <property type="match status" value="1"/>
</dbReference>
<dbReference type="CDD" id="cd00202">
    <property type="entry name" value="ZnF_GATA"/>
    <property type="match status" value="1"/>
</dbReference>
<evidence type="ECO:0000256" key="9">
    <source>
        <dbReference type="ARBA" id="ARBA00023159"/>
    </source>
</evidence>
<dbReference type="InterPro" id="IPR000679">
    <property type="entry name" value="Znf_GATA"/>
</dbReference>
<keyword evidence="5 12" id="KW-0863">Zinc-finger</keyword>
<proteinExistence type="inferred from homology"/>
<evidence type="ECO:0000256" key="6">
    <source>
        <dbReference type="ARBA" id="ARBA00022833"/>
    </source>
</evidence>
<accession>A0AAU9MPI2</accession>
<evidence type="ECO:0000256" key="3">
    <source>
        <dbReference type="ARBA" id="ARBA00007722"/>
    </source>
</evidence>
<dbReference type="PROSITE" id="PS00344">
    <property type="entry name" value="GATA_ZN_FINGER_1"/>
    <property type="match status" value="1"/>
</dbReference>
<evidence type="ECO:0000256" key="5">
    <source>
        <dbReference type="ARBA" id="ARBA00022771"/>
    </source>
</evidence>
<evidence type="ECO:0000256" key="2">
    <source>
        <dbReference type="ARBA" id="ARBA00004123"/>
    </source>
</evidence>
<dbReference type="EMBL" id="CAKMRJ010001138">
    <property type="protein sequence ID" value="CAH1423870.1"/>
    <property type="molecule type" value="Genomic_DNA"/>
</dbReference>
<reference evidence="18 19" key="1">
    <citation type="submission" date="2022-01" db="EMBL/GenBank/DDBJ databases">
        <authorList>
            <person name="Xiong W."/>
            <person name="Schranz E."/>
        </authorList>
    </citation>
    <scope>NUCLEOTIDE SEQUENCE [LARGE SCALE GENOMIC DNA]</scope>
</reference>
<dbReference type="InterPro" id="IPR045280">
    <property type="entry name" value="TIFY-like"/>
</dbReference>
<feature type="region of interest" description="Disordered" evidence="14">
    <location>
        <begin position="1"/>
        <end position="40"/>
    </location>
</feature>
<dbReference type="GO" id="GO:0006355">
    <property type="term" value="P:regulation of DNA-templated transcription"/>
    <property type="evidence" value="ECO:0007669"/>
    <property type="project" value="InterPro"/>
</dbReference>
<dbReference type="AlphaFoldDB" id="A0AAU9MPI2"/>
<keyword evidence="8" id="KW-0238">DNA-binding</keyword>
<dbReference type="SMART" id="SM00979">
    <property type="entry name" value="TIFY"/>
    <property type="match status" value="1"/>
</dbReference>
<dbReference type="InterPro" id="IPR013088">
    <property type="entry name" value="Znf_NHR/GATA"/>
</dbReference>
<evidence type="ECO:0000259" key="17">
    <source>
        <dbReference type="PROSITE" id="PS51320"/>
    </source>
</evidence>
<evidence type="ECO:0000256" key="10">
    <source>
        <dbReference type="ARBA" id="ARBA00023163"/>
    </source>
</evidence>
<keyword evidence="4" id="KW-0479">Metal-binding</keyword>
<evidence type="ECO:0000256" key="1">
    <source>
        <dbReference type="ARBA" id="ARBA00002206"/>
    </source>
</evidence>
<organism evidence="18 19">
    <name type="scientific">Lactuca virosa</name>
    <dbReference type="NCBI Taxonomy" id="75947"/>
    <lineage>
        <taxon>Eukaryota</taxon>
        <taxon>Viridiplantae</taxon>
        <taxon>Streptophyta</taxon>
        <taxon>Embryophyta</taxon>
        <taxon>Tracheophyta</taxon>
        <taxon>Spermatophyta</taxon>
        <taxon>Magnoliopsida</taxon>
        <taxon>eudicotyledons</taxon>
        <taxon>Gunneridae</taxon>
        <taxon>Pentapetalae</taxon>
        <taxon>asterids</taxon>
        <taxon>campanulids</taxon>
        <taxon>Asterales</taxon>
        <taxon>Asteraceae</taxon>
        <taxon>Cichorioideae</taxon>
        <taxon>Cichorieae</taxon>
        <taxon>Lactucinae</taxon>
        <taxon>Lactuca</taxon>
    </lineage>
</organism>
<evidence type="ECO:0000313" key="19">
    <source>
        <dbReference type="Proteomes" id="UP001157418"/>
    </source>
</evidence>
<gene>
    <name evidence="18" type="ORF">LVIROSA_LOCUS11122</name>
</gene>
<dbReference type="PROSITE" id="PS51320">
    <property type="entry name" value="TIFY"/>
    <property type="match status" value="1"/>
</dbReference>
<comment type="caution">
    <text evidence="18">The sequence shown here is derived from an EMBL/GenBank/DDBJ whole genome shotgun (WGS) entry which is preliminary data.</text>
</comment>
<keyword evidence="7" id="KW-0805">Transcription regulation</keyword>
<evidence type="ECO:0000256" key="4">
    <source>
        <dbReference type="ARBA" id="ARBA00022723"/>
    </source>
</evidence>
<dbReference type="InterPro" id="IPR010399">
    <property type="entry name" value="Tify_dom"/>
</dbReference>
<evidence type="ECO:0000256" key="12">
    <source>
        <dbReference type="PROSITE-ProRule" id="PRU00094"/>
    </source>
</evidence>
<comment type="subcellular location">
    <subcellularLocation>
        <location evidence="2 13">Nucleus</location>
    </subcellularLocation>
</comment>
<protein>
    <submittedName>
        <fullName evidence="18">Uncharacterized protein</fullName>
    </submittedName>
</protein>